<gene>
    <name evidence="1" type="ORF">KPL27_13920</name>
</gene>
<evidence type="ECO:0000313" key="2">
    <source>
        <dbReference type="Proteomes" id="UP000740830"/>
    </source>
</evidence>
<accession>A0ABS6C6M1</accession>
<protein>
    <submittedName>
        <fullName evidence="1">Ribbon-helix-helix domain-containing protein</fullName>
    </submittedName>
</protein>
<reference evidence="1 2" key="1">
    <citation type="submission" date="2021-06" db="EMBL/GenBank/DDBJ databases">
        <title>Clostridia strains as spoilage organisms.</title>
        <authorList>
            <person name="Wambui J."/>
            <person name="Stephan R."/>
            <person name="Stevens M.J.A."/>
        </authorList>
    </citation>
    <scope>NUCLEOTIDE SEQUENCE [LARGE SCALE GENOMIC DNA]</scope>
    <source>
        <strain evidence="1 2">CM013</strain>
    </source>
</reference>
<sequence length="127" mass="14380">LNKLGYKRIGNQFVLSSENTSKTTKKIEEISKITSKDESISEPIINLNSNLDIDKLNLLLSNLDNLLKLVPSNMTSNSEYRSGLNDVKSFRIDTGLYAEVKNRSAKNNINIAEILNRALEDYLKNYL</sequence>
<name>A0ABS6C6M1_9CLOT</name>
<organism evidence="1 2">
    <name type="scientific">Clostridium algidicarnis</name>
    <dbReference type="NCBI Taxonomy" id="37659"/>
    <lineage>
        <taxon>Bacteria</taxon>
        <taxon>Bacillati</taxon>
        <taxon>Bacillota</taxon>
        <taxon>Clostridia</taxon>
        <taxon>Eubacteriales</taxon>
        <taxon>Clostridiaceae</taxon>
        <taxon>Clostridium</taxon>
    </lineage>
</organism>
<feature type="non-terminal residue" evidence="1">
    <location>
        <position position="1"/>
    </location>
</feature>
<dbReference type="EMBL" id="JAHLDG010000056">
    <property type="protein sequence ID" value="MBU3221143.1"/>
    <property type="molecule type" value="Genomic_DNA"/>
</dbReference>
<evidence type="ECO:0000313" key="1">
    <source>
        <dbReference type="EMBL" id="MBU3221143.1"/>
    </source>
</evidence>
<dbReference type="Proteomes" id="UP000740830">
    <property type="component" value="Unassembled WGS sequence"/>
</dbReference>
<keyword evidence="2" id="KW-1185">Reference proteome</keyword>
<proteinExistence type="predicted"/>
<comment type="caution">
    <text evidence="1">The sequence shown here is derived from an EMBL/GenBank/DDBJ whole genome shotgun (WGS) entry which is preliminary data.</text>
</comment>
<dbReference type="RefSeq" id="WP_216132959.1">
    <property type="nucleotide sequence ID" value="NZ_JAHLDG010000056.1"/>
</dbReference>